<evidence type="ECO:0000313" key="12">
    <source>
        <dbReference type="EMBL" id="ANH09560.1"/>
    </source>
</evidence>
<dbReference type="InterPro" id="IPR001302">
    <property type="entry name" value="PSI_PsaI"/>
</dbReference>
<sequence length="36" mass="3897">MTASYLPSILVPLVGIILPGIGMALLFLYMEEESIT</sequence>
<accession>A0A173FZW1</accession>
<keyword evidence="12" id="KW-0934">Plastid</keyword>
<dbReference type="PANTHER" id="PTHR35775">
    <property type="match status" value="1"/>
</dbReference>
<keyword evidence="9 11" id="KW-0472">Membrane</keyword>
<evidence type="ECO:0000256" key="5">
    <source>
        <dbReference type="ARBA" id="ARBA00022692"/>
    </source>
</evidence>
<dbReference type="Pfam" id="PF00796">
    <property type="entry name" value="PSI_8"/>
    <property type="match status" value="1"/>
</dbReference>
<reference evidence="12" key="1">
    <citation type="submission" date="2015-11" db="EMBL/GenBank/DDBJ databases">
        <authorList>
            <person name="Zhang Y."/>
            <person name="Guo Z."/>
        </authorList>
    </citation>
    <scope>NUCLEOTIDE SEQUENCE</scope>
</reference>
<keyword evidence="8 11" id="KW-0793">Thylakoid</keyword>
<evidence type="ECO:0000256" key="9">
    <source>
        <dbReference type="ARBA" id="ARBA00023136"/>
    </source>
</evidence>
<dbReference type="RefSeq" id="YP_009257477.1">
    <property type="nucleotide sequence ID" value="NC_030338.1"/>
</dbReference>
<dbReference type="GeneID" id="27983118"/>
<reference evidence="12" key="2">
    <citation type="submission" date="2016-06" db="EMBL/GenBank/DDBJ databases">
        <title>Genomic and phylogenetic analysis of Gastroclonium compressum supports its reinstatement to Coeloseira (Champiaceae, Rhodophyta).</title>
        <authorList>
            <person name="Kilpatrick Z."/>
            <person name="Hughey J.R."/>
        </authorList>
    </citation>
    <scope>NUCLEOTIDE SEQUENCE</scope>
</reference>
<name>A0A173FZW1_GASCM</name>
<dbReference type="NCBIfam" id="TIGR03052">
    <property type="entry name" value="PS_I_psaI"/>
    <property type="match status" value="1"/>
</dbReference>
<dbReference type="HAMAP" id="MF_00431">
    <property type="entry name" value="PSI_PsaI"/>
    <property type="match status" value="1"/>
</dbReference>
<dbReference type="EMBL" id="KU053957">
    <property type="protein sequence ID" value="ANH09560.1"/>
    <property type="molecule type" value="Genomic_DNA"/>
</dbReference>
<feature type="transmembrane region" description="Helical" evidence="11">
    <location>
        <begin position="6"/>
        <end position="30"/>
    </location>
</feature>
<dbReference type="GO" id="GO:0055035">
    <property type="term" value="C:plastid thylakoid membrane"/>
    <property type="evidence" value="ECO:0007669"/>
    <property type="project" value="UniProtKB-SubCell"/>
</dbReference>
<evidence type="ECO:0000256" key="11">
    <source>
        <dbReference type="HAMAP-Rule" id="MF_00431"/>
    </source>
</evidence>
<evidence type="ECO:0000256" key="7">
    <source>
        <dbReference type="ARBA" id="ARBA00022989"/>
    </source>
</evidence>
<evidence type="ECO:0000256" key="4">
    <source>
        <dbReference type="ARBA" id="ARBA00022531"/>
    </source>
</evidence>
<geneLocation type="plastid" evidence="12"/>
<comment type="function">
    <text evidence="1 11">May help in the organization of the PsaL subunit.</text>
</comment>
<dbReference type="SUPFAM" id="SSF81540">
    <property type="entry name" value="Subunit VIII of photosystem I reaction centre, PsaI"/>
    <property type="match status" value="1"/>
</dbReference>
<dbReference type="AlphaFoldDB" id="A0A173FZW1"/>
<evidence type="ECO:0000256" key="10">
    <source>
        <dbReference type="ARBA" id="ARBA00046266"/>
    </source>
</evidence>
<dbReference type="GO" id="GO:0009522">
    <property type="term" value="C:photosystem I"/>
    <property type="evidence" value="ECO:0007669"/>
    <property type="project" value="UniProtKB-KW"/>
</dbReference>
<dbReference type="GO" id="GO:0015979">
    <property type="term" value="P:photosynthesis"/>
    <property type="evidence" value="ECO:0007669"/>
    <property type="project" value="UniProtKB-UniRule"/>
</dbReference>
<dbReference type="InterPro" id="IPR036357">
    <property type="entry name" value="PSI_PsaI_sf"/>
</dbReference>
<proteinExistence type="inferred from homology"/>
<evidence type="ECO:0000256" key="6">
    <source>
        <dbReference type="ARBA" id="ARBA00022836"/>
    </source>
</evidence>
<evidence type="ECO:0000256" key="3">
    <source>
        <dbReference type="ARBA" id="ARBA00019929"/>
    </source>
</evidence>
<dbReference type="PANTHER" id="PTHR35775:SF2">
    <property type="entry name" value="PHOTOSYSTEM I REACTION CENTER SUBUNIT VIII"/>
    <property type="match status" value="1"/>
</dbReference>
<keyword evidence="5 11" id="KW-0812">Transmembrane</keyword>
<keyword evidence="6 11" id="KW-0603">Photosystem I</keyword>
<gene>
    <name evidence="11 12" type="primary">psaI</name>
</gene>
<comment type="subcellular location">
    <subcellularLocation>
        <location evidence="11">Cellular thylakoid membrane</location>
        <topology evidence="11">Single-pass membrane protein</topology>
    </subcellularLocation>
    <subcellularLocation>
        <location evidence="10">Plastid thylakoid membrane</location>
        <topology evidence="10">Single-pass membrane protein</topology>
    </subcellularLocation>
</comment>
<comment type="similarity">
    <text evidence="2 11">Belongs to the PsaI family.</text>
</comment>
<evidence type="ECO:0000256" key="8">
    <source>
        <dbReference type="ARBA" id="ARBA00023078"/>
    </source>
</evidence>
<evidence type="ECO:0000256" key="2">
    <source>
        <dbReference type="ARBA" id="ARBA00005252"/>
    </source>
</evidence>
<keyword evidence="7 11" id="KW-1133">Transmembrane helix</keyword>
<evidence type="ECO:0000256" key="1">
    <source>
        <dbReference type="ARBA" id="ARBA00003541"/>
    </source>
</evidence>
<keyword evidence="4 11" id="KW-0602">Photosynthesis</keyword>
<organism evidence="12">
    <name type="scientific">Gastroclonium compressum</name>
    <name type="common">Red alga</name>
    <name type="synonym">Coeloseira compressa</name>
    <dbReference type="NCBI Taxonomy" id="1852973"/>
    <lineage>
        <taxon>Eukaryota</taxon>
        <taxon>Rhodophyta</taxon>
        <taxon>Florideophyceae</taxon>
        <taxon>Rhodymeniophycidae</taxon>
        <taxon>Rhodymeniales</taxon>
        <taxon>Champiaceae</taxon>
        <taxon>Coeloseira</taxon>
    </lineage>
</organism>
<protein>
    <recommendedName>
        <fullName evidence="3 11">Photosystem I reaction center subunit VIII</fullName>
    </recommendedName>
</protein>